<gene>
    <name evidence="6" type="ORF">AWB67_04618</name>
</gene>
<evidence type="ECO:0000313" key="7">
    <source>
        <dbReference type="Proteomes" id="UP000054925"/>
    </source>
</evidence>
<name>A0A158K060_9BURK</name>
<reference evidence="6" key="1">
    <citation type="submission" date="2016-01" db="EMBL/GenBank/DDBJ databases">
        <authorList>
            <person name="Peeters C."/>
        </authorList>
    </citation>
    <scope>NUCLEOTIDE SEQUENCE [LARGE SCALE GENOMIC DNA]</scope>
    <source>
        <strain evidence="6">LMG 22937</strain>
    </source>
</reference>
<protein>
    <submittedName>
        <fullName evidence="6">Amino acid/peptide transporter</fullName>
    </submittedName>
</protein>
<evidence type="ECO:0000256" key="1">
    <source>
        <dbReference type="ARBA" id="ARBA00004141"/>
    </source>
</evidence>
<comment type="subcellular location">
    <subcellularLocation>
        <location evidence="1">Membrane</location>
        <topology evidence="1">Multi-pass membrane protein</topology>
    </subcellularLocation>
</comment>
<dbReference type="EMBL" id="FCOL02000032">
    <property type="protein sequence ID" value="SAL74574.1"/>
    <property type="molecule type" value="Genomic_DNA"/>
</dbReference>
<dbReference type="Pfam" id="PF00854">
    <property type="entry name" value="PTR2"/>
    <property type="match status" value="1"/>
</dbReference>
<keyword evidence="2 5" id="KW-0812">Transmembrane</keyword>
<feature type="transmembrane region" description="Helical" evidence="5">
    <location>
        <begin position="12"/>
        <end position="30"/>
    </location>
</feature>
<evidence type="ECO:0000256" key="4">
    <source>
        <dbReference type="ARBA" id="ARBA00023136"/>
    </source>
</evidence>
<dbReference type="Proteomes" id="UP000054925">
    <property type="component" value="Unassembled WGS sequence"/>
</dbReference>
<accession>A0A158K060</accession>
<dbReference type="GO" id="GO:0022857">
    <property type="term" value="F:transmembrane transporter activity"/>
    <property type="evidence" value="ECO:0007669"/>
    <property type="project" value="InterPro"/>
</dbReference>
<sequence>MHLFTWSAAQFQALNPIWIMVMSPLLAFAHTRFAQRGRDIPIAAKHALGFLVVAIGFFVFGLSGR</sequence>
<dbReference type="InterPro" id="IPR036259">
    <property type="entry name" value="MFS_trans_sf"/>
</dbReference>
<dbReference type="GO" id="GO:0016020">
    <property type="term" value="C:membrane"/>
    <property type="evidence" value="ECO:0007669"/>
    <property type="project" value="UniProtKB-SubCell"/>
</dbReference>
<comment type="caution">
    <text evidence="6">The sequence shown here is derived from an EMBL/GenBank/DDBJ whole genome shotgun (WGS) entry which is preliminary data.</text>
</comment>
<dbReference type="InterPro" id="IPR000109">
    <property type="entry name" value="POT_fam"/>
</dbReference>
<evidence type="ECO:0000313" key="6">
    <source>
        <dbReference type="EMBL" id="SAL74574.1"/>
    </source>
</evidence>
<keyword evidence="3 5" id="KW-1133">Transmembrane helix</keyword>
<dbReference type="AlphaFoldDB" id="A0A158K060"/>
<evidence type="ECO:0000256" key="3">
    <source>
        <dbReference type="ARBA" id="ARBA00022989"/>
    </source>
</evidence>
<proteinExistence type="predicted"/>
<evidence type="ECO:0000256" key="5">
    <source>
        <dbReference type="SAM" id="Phobius"/>
    </source>
</evidence>
<evidence type="ECO:0000256" key="2">
    <source>
        <dbReference type="ARBA" id="ARBA00022692"/>
    </source>
</evidence>
<dbReference type="Gene3D" id="1.20.1250.20">
    <property type="entry name" value="MFS general substrate transporter like domains"/>
    <property type="match status" value="1"/>
</dbReference>
<feature type="transmembrane region" description="Helical" evidence="5">
    <location>
        <begin position="42"/>
        <end position="62"/>
    </location>
</feature>
<keyword evidence="4 5" id="KW-0472">Membrane</keyword>
<organism evidence="6 7">
    <name type="scientific">Caballeronia terrestris</name>
    <dbReference type="NCBI Taxonomy" id="1226301"/>
    <lineage>
        <taxon>Bacteria</taxon>
        <taxon>Pseudomonadati</taxon>
        <taxon>Pseudomonadota</taxon>
        <taxon>Betaproteobacteria</taxon>
        <taxon>Burkholderiales</taxon>
        <taxon>Burkholderiaceae</taxon>
        <taxon>Caballeronia</taxon>
    </lineage>
</organism>
<keyword evidence="7" id="KW-1185">Reference proteome</keyword>